<comment type="caution">
    <text evidence="3">The sequence shown here is derived from an EMBL/GenBank/DDBJ whole genome shotgun (WGS) entry which is preliminary data.</text>
</comment>
<feature type="signal peptide" evidence="2">
    <location>
        <begin position="1"/>
        <end position="38"/>
    </location>
</feature>
<proteinExistence type="predicted"/>
<evidence type="ECO:0000313" key="4">
    <source>
        <dbReference type="Proteomes" id="UP001140076"/>
    </source>
</evidence>
<gene>
    <name evidence="3" type="ORF">LG943_20400</name>
</gene>
<keyword evidence="2" id="KW-0732">Signal</keyword>
<protein>
    <submittedName>
        <fullName evidence="3">Uncharacterized protein</fullName>
    </submittedName>
</protein>
<evidence type="ECO:0000313" key="3">
    <source>
        <dbReference type="EMBL" id="MDA0566653.1"/>
    </source>
</evidence>
<reference evidence="3" key="1">
    <citation type="submission" date="2021-10" db="EMBL/GenBank/DDBJ databases">
        <title>Streptomonospora sp. nov., isolated from mangrove soil.</title>
        <authorList>
            <person name="Chen X."/>
            <person name="Ge X."/>
            <person name="Liu W."/>
        </authorList>
    </citation>
    <scope>NUCLEOTIDE SEQUENCE</scope>
    <source>
        <strain evidence="3">S1-112</strain>
    </source>
</reference>
<feature type="compositionally biased region" description="Pro residues" evidence="1">
    <location>
        <begin position="49"/>
        <end position="59"/>
    </location>
</feature>
<evidence type="ECO:0000256" key="2">
    <source>
        <dbReference type="SAM" id="SignalP"/>
    </source>
</evidence>
<feature type="region of interest" description="Disordered" evidence="1">
    <location>
        <begin position="34"/>
        <end position="82"/>
    </location>
</feature>
<feature type="chain" id="PRO_5040996567" evidence="2">
    <location>
        <begin position="39"/>
        <end position="163"/>
    </location>
</feature>
<dbReference type="AlphaFoldDB" id="A0A9X3SF77"/>
<sequence>MNTVMTPFGGVPPRLAFAAAAVAAGALLLTGCGGGADAGSGAGSEASPTPSPAPSPSPSPTEEEIPEPANGTDLASCSDAECEVRVSQGDEIDLGGYTGIEELVVDTVEPRKVTFSLYGPGIQFGGSQEAPFTEMSANRFNGVTVRVLGADDEGAVLHISKSS</sequence>
<dbReference type="RefSeq" id="WP_270073908.1">
    <property type="nucleotide sequence ID" value="NZ_JAJAQC010000039.1"/>
</dbReference>
<dbReference type="Proteomes" id="UP001140076">
    <property type="component" value="Unassembled WGS sequence"/>
</dbReference>
<dbReference type="EMBL" id="JAJAQC010000039">
    <property type="protein sequence ID" value="MDA0566653.1"/>
    <property type="molecule type" value="Genomic_DNA"/>
</dbReference>
<evidence type="ECO:0000256" key="1">
    <source>
        <dbReference type="SAM" id="MobiDB-lite"/>
    </source>
</evidence>
<name>A0A9X3SF77_9ACTN</name>
<organism evidence="3 4">
    <name type="scientific">Streptomonospora mangrovi</name>
    <dbReference type="NCBI Taxonomy" id="2883123"/>
    <lineage>
        <taxon>Bacteria</taxon>
        <taxon>Bacillati</taxon>
        <taxon>Actinomycetota</taxon>
        <taxon>Actinomycetes</taxon>
        <taxon>Streptosporangiales</taxon>
        <taxon>Nocardiopsidaceae</taxon>
        <taxon>Streptomonospora</taxon>
    </lineage>
</organism>
<accession>A0A9X3SF77</accession>
<keyword evidence="4" id="KW-1185">Reference proteome</keyword>